<dbReference type="HOGENOM" id="CLU_3113823_0_0_10"/>
<comment type="caution">
    <text evidence="1">The sequence shown here is derived from an EMBL/GenBank/DDBJ whole genome shotgun (WGS) entry which is preliminary data.</text>
</comment>
<dbReference type="Proteomes" id="UP000005819">
    <property type="component" value="Unassembled WGS sequence"/>
</dbReference>
<reference evidence="1" key="1">
    <citation type="submission" date="2007-10" db="EMBL/GenBank/DDBJ databases">
        <authorList>
            <person name="Fulton L."/>
            <person name="Clifton S."/>
            <person name="Fulton B."/>
            <person name="Xu J."/>
            <person name="Minx P."/>
            <person name="Pepin K.H."/>
            <person name="Johnson M."/>
            <person name="Thiruvilangam P."/>
            <person name="Bhonagiri V."/>
            <person name="Nash W.E."/>
            <person name="Mardis E.R."/>
            <person name="Wilson R.K."/>
        </authorList>
    </citation>
    <scope>NUCLEOTIDE SEQUENCE [LARGE SCALE GENOMIC DNA]</scope>
    <source>
        <strain evidence="1">DSM 17216</strain>
    </source>
</reference>
<dbReference type="EMBL" id="ABFK02000020">
    <property type="protein sequence ID" value="EDS03066.1"/>
    <property type="molecule type" value="Genomic_DNA"/>
</dbReference>
<reference evidence="1" key="2">
    <citation type="submission" date="2013-09" db="EMBL/GenBank/DDBJ databases">
        <title>Draft genome sequence of Alistipes putredinis (DSM 17216).</title>
        <authorList>
            <person name="Sudarsanam P."/>
            <person name="Ley R."/>
            <person name="Guruge J."/>
            <person name="Turnbaugh P.J."/>
            <person name="Mahowald M."/>
            <person name="Liep D."/>
            <person name="Gordon J."/>
        </authorList>
    </citation>
    <scope>NUCLEOTIDE SEQUENCE</scope>
    <source>
        <strain evidence="1">DSM 17216</strain>
    </source>
</reference>
<protein>
    <submittedName>
        <fullName evidence="1">Uncharacterized protein</fullName>
    </submittedName>
</protein>
<evidence type="ECO:0000313" key="2">
    <source>
        <dbReference type="Proteomes" id="UP000005819"/>
    </source>
</evidence>
<proteinExistence type="predicted"/>
<evidence type="ECO:0000313" key="1">
    <source>
        <dbReference type="EMBL" id="EDS03066.1"/>
    </source>
</evidence>
<accession>B0MZN1</accession>
<sequence>MKVACVLYLHFSIYQYRCYLTEYDRKSRFYPIYKQAPYYAETCCKIRINK</sequence>
<keyword evidence="2" id="KW-1185">Reference proteome</keyword>
<organism evidence="1 2">
    <name type="scientific">Alistipes putredinis DSM 17216</name>
    <dbReference type="NCBI Taxonomy" id="445970"/>
    <lineage>
        <taxon>Bacteria</taxon>
        <taxon>Pseudomonadati</taxon>
        <taxon>Bacteroidota</taxon>
        <taxon>Bacteroidia</taxon>
        <taxon>Bacteroidales</taxon>
        <taxon>Rikenellaceae</taxon>
        <taxon>Alistipes</taxon>
    </lineage>
</organism>
<dbReference type="AlphaFoldDB" id="B0MZN1"/>
<gene>
    <name evidence="1" type="ORF">ALIPUT_02604</name>
</gene>
<name>B0MZN1_9BACT</name>